<reference evidence="2 3" key="1">
    <citation type="submission" date="2015-12" db="EMBL/GenBank/DDBJ databases">
        <title>The genome of Folsomia candida.</title>
        <authorList>
            <person name="Faddeeva A."/>
            <person name="Derks M.F."/>
            <person name="Anvar Y."/>
            <person name="Smit S."/>
            <person name="Van Straalen N."/>
            <person name="Roelofs D."/>
        </authorList>
    </citation>
    <scope>NUCLEOTIDE SEQUENCE [LARGE SCALE GENOMIC DNA]</scope>
    <source>
        <strain evidence="2 3">VU population</strain>
        <tissue evidence="2">Whole body</tissue>
    </source>
</reference>
<keyword evidence="1" id="KW-0812">Transmembrane</keyword>
<feature type="transmembrane region" description="Helical" evidence="1">
    <location>
        <begin position="55"/>
        <end position="78"/>
    </location>
</feature>
<keyword evidence="1" id="KW-1133">Transmembrane helix</keyword>
<evidence type="ECO:0000313" key="2">
    <source>
        <dbReference type="EMBL" id="OXA54369.1"/>
    </source>
</evidence>
<feature type="transmembrane region" description="Helical" evidence="1">
    <location>
        <begin position="90"/>
        <end position="112"/>
    </location>
</feature>
<feature type="transmembrane region" description="Helical" evidence="1">
    <location>
        <begin position="15"/>
        <end position="34"/>
    </location>
</feature>
<feature type="transmembrane region" description="Helical" evidence="1">
    <location>
        <begin position="119"/>
        <end position="144"/>
    </location>
</feature>
<sequence length="328" mass="37617">MEDQPRVEHLLLTLLKYPLLGVQIIGYVPLTIILQNETPSKIKSLPLKKSLHFRWLSIPVLSQLFLVIFFLLIFIVFMTTDQQTEKFHQFSQVSTDIIIITVMTLIALVNALGNRINGFATFCWTVFFLLLPIFTILSVDLIIAKVFGESSNASVLKMVQDPDISLLWGIIFWIYFTYSHTLFSNWITCFVKIYNLVLTCVIKEVETMKSDQDFVTLDKIDEITRAYDVILELVDYFNDKLSVRLVSEVWISIVWILGSIYMSLVSYKMGEFGTMLTNLLASGMAMRTLYTYGNEGENLEQNRITLVKRLCNVKGNTLGQVGLEKVNQ</sequence>
<dbReference type="EMBL" id="LNIX01000005">
    <property type="protein sequence ID" value="OXA54369.1"/>
    <property type="molecule type" value="Genomic_DNA"/>
</dbReference>
<feature type="transmembrane region" description="Helical" evidence="1">
    <location>
        <begin position="164"/>
        <end position="183"/>
    </location>
</feature>
<evidence type="ECO:0000256" key="1">
    <source>
        <dbReference type="SAM" id="Phobius"/>
    </source>
</evidence>
<comment type="caution">
    <text evidence="2">The sequence shown here is derived from an EMBL/GenBank/DDBJ whole genome shotgun (WGS) entry which is preliminary data.</text>
</comment>
<keyword evidence="1" id="KW-0472">Membrane</keyword>
<proteinExistence type="predicted"/>
<dbReference type="AlphaFoldDB" id="A0A226EA90"/>
<evidence type="ECO:0000313" key="3">
    <source>
        <dbReference type="Proteomes" id="UP000198287"/>
    </source>
</evidence>
<organism evidence="2 3">
    <name type="scientific">Folsomia candida</name>
    <name type="common">Springtail</name>
    <dbReference type="NCBI Taxonomy" id="158441"/>
    <lineage>
        <taxon>Eukaryota</taxon>
        <taxon>Metazoa</taxon>
        <taxon>Ecdysozoa</taxon>
        <taxon>Arthropoda</taxon>
        <taxon>Hexapoda</taxon>
        <taxon>Collembola</taxon>
        <taxon>Entomobryomorpha</taxon>
        <taxon>Isotomoidea</taxon>
        <taxon>Isotomidae</taxon>
        <taxon>Proisotominae</taxon>
        <taxon>Folsomia</taxon>
    </lineage>
</organism>
<protein>
    <submittedName>
        <fullName evidence="2">Uncharacterized protein</fullName>
    </submittedName>
</protein>
<name>A0A226EA90_FOLCA</name>
<feature type="transmembrane region" description="Helical" evidence="1">
    <location>
        <begin position="249"/>
        <end position="267"/>
    </location>
</feature>
<gene>
    <name evidence="2" type="ORF">Fcan01_10395</name>
</gene>
<dbReference type="Proteomes" id="UP000198287">
    <property type="component" value="Unassembled WGS sequence"/>
</dbReference>
<accession>A0A226EA90</accession>
<keyword evidence="3" id="KW-1185">Reference proteome</keyword>